<dbReference type="KEGG" id="mcb:Mycch_4763"/>
<name>I4BQA4_MYCCN</name>
<gene>
    <name evidence="1" type="ordered locus">Mycch_4763</name>
</gene>
<sequence>MPQDIAPSVAKFRAQIAGLSRDRAPDDPELAEARQNLRAAKLEAHIEKAVAEASPLTDQQRDRIVAILRSGA</sequence>
<dbReference type="RefSeq" id="WP_014817928.1">
    <property type="nucleotide sequence ID" value="NC_018027.1"/>
</dbReference>
<dbReference type="HOGENOM" id="CLU_186834_1_0_11"/>
<evidence type="ECO:0000313" key="2">
    <source>
        <dbReference type="Proteomes" id="UP000006057"/>
    </source>
</evidence>
<evidence type="ECO:0000313" key="1">
    <source>
        <dbReference type="EMBL" id="AFM19461.1"/>
    </source>
</evidence>
<dbReference type="Proteomes" id="UP000006057">
    <property type="component" value="Chromosome"/>
</dbReference>
<dbReference type="AlphaFoldDB" id="I4BQA4"/>
<dbReference type="PATRIC" id="fig|710421.3.peg.4748"/>
<keyword evidence="2" id="KW-1185">Reference proteome</keyword>
<accession>I4BQA4</accession>
<proteinExistence type="predicted"/>
<dbReference type="EMBL" id="CP003053">
    <property type="protein sequence ID" value="AFM19461.1"/>
    <property type="molecule type" value="Genomic_DNA"/>
</dbReference>
<reference evidence="1 2" key="1">
    <citation type="submission" date="2012-06" db="EMBL/GenBank/DDBJ databases">
        <title>Complete sequence of chromosome of Mycobacterium chubuense NBB4.</title>
        <authorList>
            <consortium name="US DOE Joint Genome Institute"/>
            <person name="Lucas S."/>
            <person name="Han J."/>
            <person name="Lapidus A."/>
            <person name="Cheng J.-F."/>
            <person name="Goodwin L."/>
            <person name="Pitluck S."/>
            <person name="Peters L."/>
            <person name="Mikhailova N."/>
            <person name="Teshima H."/>
            <person name="Detter J.C."/>
            <person name="Han C."/>
            <person name="Tapia R."/>
            <person name="Land M."/>
            <person name="Hauser L."/>
            <person name="Kyrpides N."/>
            <person name="Ivanova N."/>
            <person name="Pagani I."/>
            <person name="Mattes T."/>
            <person name="Holmes A."/>
            <person name="Rutledge P."/>
            <person name="Paulsen I."/>
            <person name="Coleman N."/>
            <person name="Woyke T."/>
        </authorList>
    </citation>
    <scope>NUCLEOTIDE SEQUENCE [LARGE SCALE GENOMIC DNA]</scope>
    <source>
        <strain evidence="1 2">NBB4</strain>
    </source>
</reference>
<protein>
    <submittedName>
        <fullName evidence="1">Uncharacterized protein</fullName>
    </submittedName>
</protein>
<dbReference type="eggNOG" id="ENOG502ZE5W">
    <property type="taxonomic scope" value="Bacteria"/>
</dbReference>
<organism evidence="1 2">
    <name type="scientific">Mycolicibacterium chubuense (strain NBB4)</name>
    <name type="common">Mycobacterium chubuense</name>
    <dbReference type="NCBI Taxonomy" id="710421"/>
    <lineage>
        <taxon>Bacteria</taxon>
        <taxon>Bacillati</taxon>
        <taxon>Actinomycetota</taxon>
        <taxon>Actinomycetes</taxon>
        <taxon>Mycobacteriales</taxon>
        <taxon>Mycobacteriaceae</taxon>
        <taxon>Mycolicibacterium</taxon>
    </lineage>
</organism>
<dbReference type="STRING" id="710421.Mycch_4763"/>